<name>A0ACC9D3V9_9FIRM</name>
<dbReference type="EMBL" id="NMTR01000004">
    <property type="protein sequence ID" value="PDX62318.1"/>
    <property type="molecule type" value="Genomic_DNA"/>
</dbReference>
<reference evidence="1 2" key="1">
    <citation type="journal article" date="2017" name="Front. Microbiol.">
        <title>New Insights into the Diversity of the Genus Faecalibacterium.</title>
        <authorList>
            <person name="Benevides L."/>
            <person name="Burman S."/>
            <person name="Martin R."/>
            <person name="Robert V."/>
            <person name="Thomas M."/>
            <person name="Miquel S."/>
            <person name="Chain F."/>
            <person name="Sokol H."/>
            <person name="Bermudez-Humaran L.G."/>
            <person name="Morrison M."/>
            <person name="Langella P."/>
            <person name="Azevedo V.A."/>
            <person name="Chatel J.M."/>
            <person name="Soares S."/>
        </authorList>
    </citation>
    <scope>NUCLEOTIDE SEQUENCE [LARGE SCALE GENOMIC DNA]</scope>
    <source>
        <strain evidence="2">CNCM I-4541</strain>
    </source>
</reference>
<evidence type="ECO:0000313" key="2">
    <source>
        <dbReference type="Proteomes" id="UP000220959"/>
    </source>
</evidence>
<evidence type="ECO:0000313" key="1">
    <source>
        <dbReference type="EMBL" id="PDX62318.1"/>
    </source>
</evidence>
<gene>
    <name evidence="1" type="ORF">CGS49_02245</name>
</gene>
<comment type="caution">
    <text evidence="1">The sequence shown here is derived from an EMBL/GenBank/DDBJ whole genome shotgun (WGS) entry which is preliminary data.</text>
</comment>
<accession>A0ACC9D3V9</accession>
<sequence>MTHEEKTQTACVLRLFGMPAAAVRQAAQAFAAEGTAVRCRSRGAETLLALQAETPAQLEKARKALQRQFAAQLYGEGETTLAAATVQALEAHKKLLVCADAAAGALLETRLETVAVAEKVFDFGAMSYADEKIRAKLDAKTRRVKGGPAAMALARVQAVLRLVGTDLAAGCVERAEDTVLFVGSRRGCWVRTVADTDTPALWLLDMLRRAACGLPQAAGTSWQKYGNAIPPEFLIAHGLPDVSEAAPAKPPRERHLLRRLLLLLLLLVLAGAAAAWYYTGGDLTALPQKLQSLGADSLPHSGAKLI</sequence>
<organism evidence="1 2">
    <name type="scientific">Faecalibacterium langellae</name>
    <dbReference type="NCBI Taxonomy" id="3435293"/>
    <lineage>
        <taxon>Bacteria</taxon>
        <taxon>Bacillati</taxon>
        <taxon>Bacillota</taxon>
        <taxon>Clostridia</taxon>
        <taxon>Eubacteriales</taxon>
        <taxon>Oscillospiraceae</taxon>
        <taxon>Faecalibacterium</taxon>
    </lineage>
</organism>
<protein>
    <submittedName>
        <fullName evidence="1">Uncharacterized protein</fullName>
    </submittedName>
</protein>
<proteinExistence type="predicted"/>
<dbReference type="Proteomes" id="UP000220959">
    <property type="component" value="Unassembled WGS sequence"/>
</dbReference>
<keyword evidence="2" id="KW-1185">Reference proteome</keyword>